<keyword evidence="1" id="KW-1133">Transmembrane helix</keyword>
<dbReference type="PROSITE" id="PS51782">
    <property type="entry name" value="LYSM"/>
    <property type="match status" value="1"/>
</dbReference>
<keyword evidence="4" id="KW-1185">Reference proteome</keyword>
<dbReference type="GO" id="GO:0042834">
    <property type="term" value="F:peptidoglycan binding"/>
    <property type="evidence" value="ECO:0007669"/>
    <property type="project" value="InterPro"/>
</dbReference>
<dbReference type="Proteomes" id="UP000273252">
    <property type="component" value="Unassembled WGS sequence"/>
</dbReference>
<keyword evidence="1" id="KW-0472">Membrane</keyword>
<reference evidence="3 4" key="1">
    <citation type="submission" date="2018-08" db="EMBL/GenBank/DDBJ databases">
        <title>Vibrio isolated from the Eastern China Marginal Seas.</title>
        <authorList>
            <person name="Li Y."/>
        </authorList>
    </citation>
    <scope>NUCLEOTIDE SEQUENCE [LARGE SCALE GENOMIC DNA]</scope>
    <source>
        <strain evidence="3 4">BEI233</strain>
    </source>
</reference>
<dbReference type="Pfam" id="PF04225">
    <property type="entry name" value="LysM_OapA"/>
    <property type="match status" value="1"/>
</dbReference>
<dbReference type="InterPro" id="IPR007340">
    <property type="entry name" value="LysM_Opacity-associatedA"/>
</dbReference>
<feature type="transmembrane region" description="Helical" evidence="1">
    <location>
        <begin position="47"/>
        <end position="64"/>
    </location>
</feature>
<dbReference type="OrthoDB" id="6398769at2"/>
<evidence type="ECO:0000256" key="1">
    <source>
        <dbReference type="SAM" id="Phobius"/>
    </source>
</evidence>
<evidence type="ECO:0000313" key="3">
    <source>
        <dbReference type="EMBL" id="RJX72260.1"/>
    </source>
</evidence>
<proteinExistence type="predicted"/>
<name>A0A3A6QHD2_9VIBR</name>
<dbReference type="EMBL" id="QVMU01000005">
    <property type="protein sequence ID" value="RJX72260.1"/>
    <property type="molecule type" value="Genomic_DNA"/>
</dbReference>
<evidence type="ECO:0000313" key="4">
    <source>
        <dbReference type="Proteomes" id="UP000273252"/>
    </source>
</evidence>
<dbReference type="AlphaFoldDB" id="A0A3A6QHD2"/>
<dbReference type="Pfam" id="PF08525">
    <property type="entry name" value="OapA_N"/>
    <property type="match status" value="1"/>
</dbReference>
<evidence type="ECO:0000259" key="2">
    <source>
        <dbReference type="PROSITE" id="PS51782"/>
    </source>
</evidence>
<sequence>MNRRKKKVQQVDYLQLFKDKVESIDLSQQREKLTAIWQQLPKLHQRVLMVLVPLVILLALIPFPEQQVKEDAPLEQRIAIDINTQGMSEQNTESPIGNEQSDTWKEYTVQRGDTLAQVFRNNGLPMADLNALVKVEGSDKPLSYIKQGQLVRFKLKPDGELDILQLEKSDKSVMFFRIADGTFGRSK</sequence>
<dbReference type="InterPro" id="IPR018392">
    <property type="entry name" value="LysM"/>
</dbReference>
<comment type="caution">
    <text evidence="3">The sequence shown here is derived from an EMBL/GenBank/DDBJ whole genome shotgun (WGS) entry which is preliminary data.</text>
</comment>
<dbReference type="InterPro" id="IPR013731">
    <property type="entry name" value="OapA_N"/>
</dbReference>
<protein>
    <submittedName>
        <fullName evidence="3">Lysine transporter LysM</fullName>
    </submittedName>
</protein>
<dbReference type="Gene3D" id="3.10.450.350">
    <property type="match status" value="1"/>
</dbReference>
<keyword evidence="1" id="KW-0812">Transmembrane</keyword>
<feature type="domain" description="LysM" evidence="2">
    <location>
        <begin position="105"/>
        <end position="153"/>
    </location>
</feature>
<organism evidence="3 4">
    <name type="scientific">Vibrio sinensis</name>
    <dbReference type="NCBI Taxonomy" id="2302434"/>
    <lineage>
        <taxon>Bacteria</taxon>
        <taxon>Pseudomonadati</taxon>
        <taxon>Pseudomonadota</taxon>
        <taxon>Gammaproteobacteria</taxon>
        <taxon>Vibrionales</taxon>
        <taxon>Vibrionaceae</taxon>
        <taxon>Vibrio</taxon>
    </lineage>
</organism>
<accession>A0A3A6QHD2</accession>
<gene>
    <name evidence="3" type="ORF">DZ860_07565</name>
</gene>
<dbReference type="CDD" id="cd00118">
    <property type="entry name" value="LysM"/>
    <property type="match status" value="1"/>
</dbReference>
<dbReference type="RefSeq" id="WP_120030333.1">
    <property type="nucleotide sequence ID" value="NZ_QVMU01000005.1"/>
</dbReference>